<comment type="caution">
    <text evidence="1">The sequence shown here is derived from an EMBL/GenBank/DDBJ whole genome shotgun (WGS) entry which is preliminary data.</text>
</comment>
<reference evidence="1" key="1">
    <citation type="submission" date="2019-05" db="EMBL/GenBank/DDBJ databases">
        <title>Annotation for the trematode Paragonimus heterotremus.</title>
        <authorList>
            <person name="Choi Y.-J."/>
        </authorList>
    </citation>
    <scope>NUCLEOTIDE SEQUENCE</scope>
    <source>
        <strain evidence="1">LC</strain>
    </source>
</reference>
<accession>A0A8J4SK13</accession>
<dbReference type="InterPro" id="IPR053720">
    <property type="entry name" value="Psm_Assembly_Chaperone"/>
</dbReference>
<dbReference type="OrthoDB" id="5839at2759"/>
<name>A0A8J4SK13_9TREM</name>
<proteinExistence type="predicted"/>
<dbReference type="Gene3D" id="3.30.230.90">
    <property type="match status" value="1"/>
</dbReference>
<protein>
    <submittedName>
        <fullName evidence="1">Uncharacterized protein</fullName>
    </submittedName>
</protein>
<sequence length="127" mass="14127">MCSTQTKMKFPSTSADKLYLPETKITVHLLRIEFADHTLISLSEDGKFGDLVLSIKYTPVASLSGDPTHCSADTRTLLGVERVNSHLLTRHIEKVLNTEKTLLVTNSLKPDVSFKDAQLISLRLSML</sequence>
<evidence type="ECO:0000313" key="1">
    <source>
        <dbReference type="EMBL" id="KAF5394562.1"/>
    </source>
</evidence>
<evidence type="ECO:0000313" key="2">
    <source>
        <dbReference type="Proteomes" id="UP000748531"/>
    </source>
</evidence>
<keyword evidence="2" id="KW-1185">Reference proteome</keyword>
<dbReference type="Proteomes" id="UP000748531">
    <property type="component" value="Unassembled WGS sequence"/>
</dbReference>
<dbReference type="AlphaFoldDB" id="A0A8J4SK13"/>
<gene>
    <name evidence="1" type="ORF">PHET_11133</name>
</gene>
<organism evidence="1 2">
    <name type="scientific">Paragonimus heterotremus</name>
    <dbReference type="NCBI Taxonomy" id="100268"/>
    <lineage>
        <taxon>Eukaryota</taxon>
        <taxon>Metazoa</taxon>
        <taxon>Spiralia</taxon>
        <taxon>Lophotrochozoa</taxon>
        <taxon>Platyhelminthes</taxon>
        <taxon>Trematoda</taxon>
        <taxon>Digenea</taxon>
        <taxon>Plagiorchiida</taxon>
        <taxon>Troglotremata</taxon>
        <taxon>Troglotrematidae</taxon>
        <taxon>Paragonimus</taxon>
    </lineage>
</organism>
<dbReference type="EMBL" id="LUCH01018171">
    <property type="protein sequence ID" value="KAF5394562.1"/>
    <property type="molecule type" value="Genomic_DNA"/>
</dbReference>